<keyword evidence="11" id="KW-0966">Cell projection</keyword>
<sequence length="172" mass="19045">MADKEKKENSEGQEESGSKKKLIIIIAAALVVLLLGGGAAFYFLVLKKPPPEEKTPEQKVELAVPAATEEADIGPMLDIKEFIVNIISEEGTHYVKAALTLELNNEVALEEANKRLPQIRDAIILLISNKTFEELQDLQGKKQLKAELKSKINSFLKSGKVKNIYLTDFVVQ</sequence>
<keyword evidence="11" id="KW-0282">Flagellum</keyword>
<evidence type="ECO:0000256" key="5">
    <source>
        <dbReference type="ARBA" id="ARBA00022500"/>
    </source>
</evidence>
<reference evidence="11" key="1">
    <citation type="submission" date="2020-12" db="EMBL/GenBank/DDBJ databases">
        <title>Desulfobium dissulfuricans gen. nov., sp. nov., a novel mesophilic, sulfate-reducing bacterium isolated from a deep-sea hydrothermal vent.</title>
        <authorList>
            <person name="Hashimoto Y."/>
            <person name="Tame A."/>
            <person name="Sawayama S."/>
            <person name="Miyazaki J."/>
            <person name="Takai K."/>
            <person name="Nakagawa S."/>
        </authorList>
    </citation>
    <scope>NUCLEOTIDE SEQUENCE</scope>
    <source>
        <strain evidence="11">GF1</strain>
    </source>
</reference>
<dbReference type="GO" id="GO:0006935">
    <property type="term" value="P:chemotaxis"/>
    <property type="evidence" value="ECO:0007669"/>
    <property type="project" value="UniProtKB-KW"/>
</dbReference>
<comment type="function">
    <text evidence="1 10">Controls the rotational direction of flagella during chemotaxis.</text>
</comment>
<dbReference type="AlphaFoldDB" id="A0A915XHD2"/>
<keyword evidence="4 10" id="KW-1003">Cell membrane</keyword>
<evidence type="ECO:0000256" key="1">
    <source>
        <dbReference type="ARBA" id="ARBA00002254"/>
    </source>
</evidence>
<dbReference type="PANTHER" id="PTHR35091:SF2">
    <property type="entry name" value="FLAGELLAR PROTEIN FLIL"/>
    <property type="match status" value="1"/>
</dbReference>
<proteinExistence type="inferred from homology"/>
<keyword evidence="8 10" id="KW-1133">Transmembrane helix</keyword>
<dbReference type="Proteomes" id="UP001063350">
    <property type="component" value="Chromosome"/>
</dbReference>
<dbReference type="GO" id="GO:0005886">
    <property type="term" value="C:plasma membrane"/>
    <property type="evidence" value="ECO:0007669"/>
    <property type="project" value="UniProtKB-SubCell"/>
</dbReference>
<keyword evidence="5 10" id="KW-0145">Chemotaxis</keyword>
<dbReference type="KEGG" id="ddu:GF1_09150"/>
<comment type="subcellular location">
    <subcellularLocation>
        <location evidence="2">Cell membrane</location>
        <topology evidence="2">Single-pass membrane protein</topology>
    </subcellularLocation>
</comment>
<evidence type="ECO:0000313" key="11">
    <source>
        <dbReference type="EMBL" id="BCO08539.1"/>
    </source>
</evidence>
<dbReference type="GO" id="GO:0009425">
    <property type="term" value="C:bacterial-type flagellum basal body"/>
    <property type="evidence" value="ECO:0007669"/>
    <property type="project" value="InterPro"/>
</dbReference>
<evidence type="ECO:0000256" key="6">
    <source>
        <dbReference type="ARBA" id="ARBA00022692"/>
    </source>
</evidence>
<keyword evidence="6 10" id="KW-0812">Transmembrane</keyword>
<accession>A0A915XHD2</accession>
<evidence type="ECO:0000256" key="4">
    <source>
        <dbReference type="ARBA" id="ARBA00022475"/>
    </source>
</evidence>
<dbReference type="GO" id="GO:0071978">
    <property type="term" value="P:bacterial-type flagellum-dependent swarming motility"/>
    <property type="evidence" value="ECO:0007669"/>
    <property type="project" value="TreeGrafter"/>
</dbReference>
<evidence type="ECO:0000256" key="2">
    <source>
        <dbReference type="ARBA" id="ARBA00004162"/>
    </source>
</evidence>
<organism evidence="11 12">
    <name type="scientific">Desulfolithobacter dissulfuricans</name>
    <dbReference type="NCBI Taxonomy" id="2795293"/>
    <lineage>
        <taxon>Bacteria</taxon>
        <taxon>Pseudomonadati</taxon>
        <taxon>Thermodesulfobacteriota</taxon>
        <taxon>Desulfobulbia</taxon>
        <taxon>Desulfobulbales</taxon>
        <taxon>Desulfobulbaceae</taxon>
        <taxon>Desulfolithobacter</taxon>
    </lineage>
</organism>
<protein>
    <recommendedName>
        <fullName evidence="10">Flagellar protein FliL</fullName>
    </recommendedName>
</protein>
<keyword evidence="7 10" id="KW-0283">Flagellar rotation</keyword>
<dbReference type="RefSeq" id="WP_267928444.1">
    <property type="nucleotide sequence ID" value="NZ_AP024233.1"/>
</dbReference>
<evidence type="ECO:0000256" key="10">
    <source>
        <dbReference type="RuleBase" id="RU364125"/>
    </source>
</evidence>
<evidence type="ECO:0000256" key="9">
    <source>
        <dbReference type="ARBA" id="ARBA00023136"/>
    </source>
</evidence>
<keyword evidence="9 10" id="KW-0472">Membrane</keyword>
<evidence type="ECO:0000313" key="12">
    <source>
        <dbReference type="Proteomes" id="UP001063350"/>
    </source>
</evidence>
<comment type="similarity">
    <text evidence="3 10">Belongs to the FliL family.</text>
</comment>
<gene>
    <name evidence="11" type="primary">fliL</name>
    <name evidence="11" type="ORF">GF1_09150</name>
</gene>
<keyword evidence="11" id="KW-0969">Cilium</keyword>
<evidence type="ECO:0000256" key="8">
    <source>
        <dbReference type="ARBA" id="ARBA00022989"/>
    </source>
</evidence>
<dbReference type="Pfam" id="PF03748">
    <property type="entry name" value="FliL"/>
    <property type="match status" value="1"/>
</dbReference>
<feature type="transmembrane region" description="Helical" evidence="10">
    <location>
        <begin position="21"/>
        <end position="45"/>
    </location>
</feature>
<dbReference type="PANTHER" id="PTHR35091">
    <property type="entry name" value="FLAGELLAR PROTEIN FLIL"/>
    <property type="match status" value="1"/>
</dbReference>
<keyword evidence="12" id="KW-1185">Reference proteome</keyword>
<evidence type="ECO:0000256" key="7">
    <source>
        <dbReference type="ARBA" id="ARBA00022779"/>
    </source>
</evidence>
<evidence type="ECO:0000256" key="3">
    <source>
        <dbReference type="ARBA" id="ARBA00008281"/>
    </source>
</evidence>
<dbReference type="InterPro" id="IPR005503">
    <property type="entry name" value="FliL"/>
</dbReference>
<name>A0A915XHD2_9BACT</name>
<dbReference type="EMBL" id="AP024233">
    <property type="protein sequence ID" value="BCO08539.1"/>
    <property type="molecule type" value="Genomic_DNA"/>
</dbReference>